<dbReference type="AlphaFoldDB" id="A0A4Q7ZDZ4"/>
<evidence type="ECO:0000313" key="3">
    <source>
        <dbReference type="Proteomes" id="UP000292564"/>
    </source>
</evidence>
<dbReference type="Proteomes" id="UP000292564">
    <property type="component" value="Unassembled WGS sequence"/>
</dbReference>
<keyword evidence="3" id="KW-1185">Reference proteome</keyword>
<feature type="compositionally biased region" description="Basic residues" evidence="1">
    <location>
        <begin position="61"/>
        <end position="70"/>
    </location>
</feature>
<protein>
    <submittedName>
        <fullName evidence="2">Uncharacterized protein</fullName>
    </submittedName>
</protein>
<feature type="region of interest" description="Disordered" evidence="1">
    <location>
        <begin position="52"/>
        <end position="76"/>
    </location>
</feature>
<comment type="caution">
    <text evidence="2">The sequence shown here is derived from an EMBL/GenBank/DDBJ whole genome shotgun (WGS) entry which is preliminary data.</text>
</comment>
<evidence type="ECO:0000256" key="1">
    <source>
        <dbReference type="SAM" id="MobiDB-lite"/>
    </source>
</evidence>
<evidence type="ECO:0000313" key="2">
    <source>
        <dbReference type="EMBL" id="RZU48484.1"/>
    </source>
</evidence>
<reference evidence="2 3" key="1">
    <citation type="submission" date="2019-02" db="EMBL/GenBank/DDBJ databases">
        <title>Sequencing the genomes of 1000 actinobacteria strains.</title>
        <authorList>
            <person name="Klenk H.-P."/>
        </authorList>
    </citation>
    <scope>NUCLEOTIDE SEQUENCE [LARGE SCALE GENOMIC DNA]</scope>
    <source>
        <strain evidence="2 3">DSM 45162</strain>
    </source>
</reference>
<accession>A0A4Q7ZDZ4</accession>
<name>A0A4Q7ZDZ4_9ACTN</name>
<proteinExistence type="predicted"/>
<organism evidence="2 3">
    <name type="scientific">Krasilnikovia cinnamomea</name>
    <dbReference type="NCBI Taxonomy" id="349313"/>
    <lineage>
        <taxon>Bacteria</taxon>
        <taxon>Bacillati</taxon>
        <taxon>Actinomycetota</taxon>
        <taxon>Actinomycetes</taxon>
        <taxon>Micromonosporales</taxon>
        <taxon>Micromonosporaceae</taxon>
        <taxon>Krasilnikovia</taxon>
    </lineage>
</organism>
<dbReference type="EMBL" id="SHKY01000001">
    <property type="protein sequence ID" value="RZU48484.1"/>
    <property type="molecule type" value="Genomic_DNA"/>
</dbReference>
<gene>
    <name evidence="2" type="ORF">EV385_0201</name>
</gene>
<sequence>MALRAEPYTSARQEIAGPYLHHRLILTEAMPDGTAVPYTQSALQATGFRSTWNSGAARPSRAAHRIRRSRVSTPNR</sequence>